<protein>
    <submittedName>
        <fullName evidence="1">Uncharacterized protein</fullName>
    </submittedName>
</protein>
<dbReference type="AlphaFoldDB" id="A0A4R7PJ27"/>
<sequence length="248" mass="27337">MAKLKSLIKIEGTLDDLTFYKGTDGYLVRTKGGVSGDRIKNDPAFKRTRENGQEFADSAKAGKLLRRVLRPLLKDAQDSRVTSRLTQHMTRVKNADLTSERGKRNVATGLLTVDGKTQLRGFDFNNRAPLESVLLAEFTLNPTSGEVQIPSFIPAEDIAYPVSATHVSLRAAFVKVDFETRQHKAELSTLINLPIDLTVSNVVLTPAVPTGSGIQLYALYISFYQEVNGVQYPLNNGVFNALQLIEVV</sequence>
<dbReference type="RefSeq" id="WP_133758731.1">
    <property type="nucleotide sequence ID" value="NZ_SOBW01000009.1"/>
</dbReference>
<comment type="caution">
    <text evidence="1">The sequence shown here is derived from an EMBL/GenBank/DDBJ whole genome shotgun (WGS) entry which is preliminary data.</text>
</comment>
<keyword evidence="2" id="KW-1185">Reference proteome</keyword>
<dbReference type="Proteomes" id="UP000294689">
    <property type="component" value="Unassembled WGS sequence"/>
</dbReference>
<accession>A0A4R7PJ27</accession>
<organism evidence="1 2">
    <name type="scientific">Gelidibacter sediminis</name>
    <dbReference type="NCBI Taxonomy" id="1608710"/>
    <lineage>
        <taxon>Bacteria</taxon>
        <taxon>Pseudomonadati</taxon>
        <taxon>Bacteroidota</taxon>
        <taxon>Flavobacteriia</taxon>
        <taxon>Flavobacteriales</taxon>
        <taxon>Flavobacteriaceae</taxon>
        <taxon>Gelidibacter</taxon>
    </lineage>
</organism>
<reference evidence="1 2" key="1">
    <citation type="submission" date="2019-03" db="EMBL/GenBank/DDBJ databases">
        <title>Genomic Encyclopedia of Archaeal and Bacterial Type Strains, Phase II (KMG-II): from individual species to whole genera.</title>
        <authorList>
            <person name="Goeker M."/>
        </authorList>
    </citation>
    <scope>NUCLEOTIDE SEQUENCE [LARGE SCALE GENOMIC DNA]</scope>
    <source>
        <strain evidence="1 2">DSM 28135</strain>
    </source>
</reference>
<dbReference type="EMBL" id="SOBW01000009">
    <property type="protein sequence ID" value="TDU34395.1"/>
    <property type="molecule type" value="Genomic_DNA"/>
</dbReference>
<dbReference type="OrthoDB" id="645138at2"/>
<evidence type="ECO:0000313" key="2">
    <source>
        <dbReference type="Proteomes" id="UP000294689"/>
    </source>
</evidence>
<proteinExistence type="predicted"/>
<gene>
    <name evidence="1" type="ORF">BXY82_2715</name>
</gene>
<evidence type="ECO:0000313" key="1">
    <source>
        <dbReference type="EMBL" id="TDU34395.1"/>
    </source>
</evidence>
<name>A0A4R7PJ27_9FLAO</name>